<name>A0A0F8YWG4_9ZZZZ</name>
<evidence type="ECO:0000313" key="1">
    <source>
        <dbReference type="EMBL" id="KKK78195.1"/>
    </source>
</evidence>
<protein>
    <submittedName>
        <fullName evidence="1">Uncharacterized protein</fullName>
    </submittedName>
</protein>
<comment type="caution">
    <text evidence="1">The sequence shown here is derived from an EMBL/GenBank/DDBJ whole genome shotgun (WGS) entry which is preliminary data.</text>
</comment>
<proteinExistence type="predicted"/>
<dbReference type="EMBL" id="LAZR01054605">
    <property type="protein sequence ID" value="KKK78195.1"/>
    <property type="molecule type" value="Genomic_DNA"/>
</dbReference>
<organism evidence="1">
    <name type="scientific">marine sediment metagenome</name>
    <dbReference type="NCBI Taxonomy" id="412755"/>
    <lineage>
        <taxon>unclassified sequences</taxon>
        <taxon>metagenomes</taxon>
        <taxon>ecological metagenomes</taxon>
    </lineage>
</organism>
<gene>
    <name evidence="1" type="ORF">LCGC14_2846020</name>
</gene>
<sequence>MRCPFIGCDKLVTYGEHWRHNVRHATKLGLIVHFSHGGRLEDIKPLCGAKKSRDQKGLDLCIVDDKHFSCDDCRRALDAWRRQRPERAEIVRTNLARAIAEPGRLQGLRLLAVMDTAESLLYTLDVHLGKIEWQHLPARIRKLHDAIEKARKH</sequence>
<dbReference type="AlphaFoldDB" id="A0A0F8YWG4"/>
<accession>A0A0F8YWG4</accession>
<reference evidence="1" key="1">
    <citation type="journal article" date="2015" name="Nature">
        <title>Complex archaea that bridge the gap between prokaryotes and eukaryotes.</title>
        <authorList>
            <person name="Spang A."/>
            <person name="Saw J.H."/>
            <person name="Jorgensen S.L."/>
            <person name="Zaremba-Niedzwiedzka K."/>
            <person name="Martijn J."/>
            <person name="Lind A.E."/>
            <person name="van Eijk R."/>
            <person name="Schleper C."/>
            <person name="Guy L."/>
            <person name="Ettema T.J."/>
        </authorList>
    </citation>
    <scope>NUCLEOTIDE SEQUENCE</scope>
</reference>
<feature type="non-terminal residue" evidence="1">
    <location>
        <position position="153"/>
    </location>
</feature>